<evidence type="ECO:0000256" key="5">
    <source>
        <dbReference type="SAM" id="SignalP"/>
    </source>
</evidence>
<dbReference type="SUPFAM" id="SSF56935">
    <property type="entry name" value="Porins"/>
    <property type="match status" value="1"/>
</dbReference>
<dbReference type="PATRIC" id="fig|1315976.3.peg.209"/>
<dbReference type="PANTHER" id="PTHR34501">
    <property type="entry name" value="PROTEIN YDDL-RELATED"/>
    <property type="match status" value="1"/>
</dbReference>
<protein>
    <submittedName>
        <fullName evidence="6">Outer membrane protein C</fullName>
    </submittedName>
</protein>
<evidence type="ECO:0000256" key="3">
    <source>
        <dbReference type="ARBA" id="ARBA00022729"/>
    </source>
</evidence>
<comment type="subcellular location">
    <subcellularLocation>
        <location evidence="1">Cell outer membrane</location>
        <topology evidence="1">Multi-pass membrane protein</topology>
    </subcellularLocation>
</comment>
<dbReference type="CDD" id="cd00342">
    <property type="entry name" value="gram_neg_porins"/>
    <property type="match status" value="1"/>
</dbReference>
<dbReference type="AlphaFoldDB" id="R8AUX1"/>
<feature type="chain" id="PRO_5004462257" evidence="5">
    <location>
        <begin position="22"/>
        <end position="352"/>
    </location>
</feature>
<sequence>MKRNVLAIVIPALLVSAASQAAEIYNKDNNKIDFYGRAVGLNYMSSDKAVRGDQSYARFGIRGETQINDSLKGIGLFEYNLPASGDNEVRYAYAGLQHDVYGGISYGRQDGLMTIVNDYTDILPEFGGDGLGKQNDSFGTGRTDGLLKYMIQSNGFIGGLQYTTANDQDMINGEDQTGDGYAAALGYEFADTGFGSFGGAVTYTSAKKTDLQTRAAFGGDNDAQITALGLKYKYGNIYAAMTYSEGRDNFKGNNLAGNTGYFNKMRGYEAVVQYQGKIEPSIAYIRTDVKDNGMNINDTYNEYVDIGATYYMNDNFRVYADYKINLLDENQFTKANELTTDDVFAVGLRYDF</sequence>
<evidence type="ECO:0000313" key="6">
    <source>
        <dbReference type="EMBL" id="EON90096.1"/>
    </source>
</evidence>
<evidence type="ECO:0000256" key="2">
    <source>
        <dbReference type="ARBA" id="ARBA00007539"/>
    </source>
</evidence>
<dbReference type="STRING" id="703.SAMEA2665130_01187"/>
<reference evidence="6 7" key="1">
    <citation type="journal article" date="2013" name="Genome Announc.">
        <title>Genome Sequence of Plesiomonas shigelloides Strain 302-73 (Serotype O1).</title>
        <authorList>
            <person name="Pique N."/>
            <person name="Aquilini E."/>
            <person name="Alioto T."/>
            <person name="Minana-Galbis D."/>
            <person name="Tomas J.M."/>
        </authorList>
    </citation>
    <scope>NUCLEOTIDE SEQUENCE [LARGE SCALE GENOMIC DNA]</scope>
    <source>
        <strain evidence="6 7">302-73</strain>
    </source>
</reference>
<gene>
    <name evidence="6" type="ORF">PLESHI_01167</name>
</gene>
<dbReference type="OrthoDB" id="7055111at2"/>
<evidence type="ECO:0000313" key="7">
    <source>
        <dbReference type="Proteomes" id="UP000014012"/>
    </source>
</evidence>
<proteinExistence type="inferred from homology"/>
<dbReference type="InterPro" id="IPR001702">
    <property type="entry name" value="Porin_Gram-ve"/>
</dbReference>
<dbReference type="GO" id="GO:0015288">
    <property type="term" value="F:porin activity"/>
    <property type="evidence" value="ECO:0007669"/>
    <property type="project" value="InterPro"/>
</dbReference>
<keyword evidence="3 5" id="KW-0732">Signal</keyword>
<dbReference type="PANTHER" id="PTHR34501:SF2">
    <property type="entry name" value="OUTER MEMBRANE PORIN F-RELATED"/>
    <property type="match status" value="1"/>
</dbReference>
<organism evidence="6 7">
    <name type="scientific">Plesiomonas shigelloides 302-73</name>
    <dbReference type="NCBI Taxonomy" id="1315976"/>
    <lineage>
        <taxon>Bacteria</taxon>
        <taxon>Pseudomonadati</taxon>
        <taxon>Pseudomonadota</taxon>
        <taxon>Gammaproteobacteria</taxon>
        <taxon>Enterobacterales</taxon>
        <taxon>Enterobacteriaceae</taxon>
        <taxon>Plesiomonas</taxon>
    </lineage>
</organism>
<keyword evidence="4" id="KW-0472">Membrane</keyword>
<accession>R8AUX1</accession>
<dbReference type="Proteomes" id="UP000014012">
    <property type="component" value="Unassembled WGS sequence"/>
</dbReference>
<dbReference type="GO" id="GO:0034220">
    <property type="term" value="P:monoatomic ion transmembrane transport"/>
    <property type="evidence" value="ECO:0007669"/>
    <property type="project" value="InterPro"/>
</dbReference>
<comment type="similarity">
    <text evidence="2">Belongs to the Gram-negative porin family.</text>
</comment>
<feature type="signal peptide" evidence="5">
    <location>
        <begin position="1"/>
        <end position="21"/>
    </location>
</feature>
<dbReference type="EMBL" id="AQQO01000021">
    <property type="protein sequence ID" value="EON90096.1"/>
    <property type="molecule type" value="Genomic_DNA"/>
</dbReference>
<keyword evidence="7" id="KW-1185">Reference proteome</keyword>
<dbReference type="InterPro" id="IPR001897">
    <property type="entry name" value="Porin_gammaproteobac"/>
</dbReference>
<dbReference type="GeneID" id="69706045"/>
<dbReference type="InterPro" id="IPR033900">
    <property type="entry name" value="Gram_neg_porin_domain"/>
</dbReference>
<dbReference type="InterPro" id="IPR023614">
    <property type="entry name" value="Porin_dom_sf"/>
</dbReference>
<evidence type="ECO:0000256" key="4">
    <source>
        <dbReference type="ARBA" id="ARBA00023136"/>
    </source>
</evidence>
<name>R8AUX1_PLESH</name>
<evidence type="ECO:0000256" key="1">
    <source>
        <dbReference type="ARBA" id="ARBA00004571"/>
    </source>
</evidence>
<dbReference type="Pfam" id="PF00267">
    <property type="entry name" value="Porin_1"/>
    <property type="match status" value="1"/>
</dbReference>
<dbReference type="HOGENOM" id="CLU_058202_1_2_6"/>
<dbReference type="Gene3D" id="2.40.160.10">
    <property type="entry name" value="Porin"/>
    <property type="match status" value="1"/>
</dbReference>
<comment type="caution">
    <text evidence="6">The sequence shown here is derived from an EMBL/GenBank/DDBJ whole genome shotgun (WGS) entry which is preliminary data.</text>
</comment>
<dbReference type="RefSeq" id="WP_010861873.1">
    <property type="nucleotide sequence ID" value="NZ_KB944507.1"/>
</dbReference>
<dbReference type="GO" id="GO:0009279">
    <property type="term" value="C:cell outer membrane"/>
    <property type="evidence" value="ECO:0007669"/>
    <property type="project" value="UniProtKB-SubCell"/>
</dbReference>
<dbReference type="PRINTS" id="PR00183">
    <property type="entry name" value="ECOLIPORIN"/>
</dbReference>
<dbReference type="InterPro" id="IPR050298">
    <property type="entry name" value="Gram-neg_bact_OMP"/>
</dbReference>